<name>A0A849I0K4_9HYPH</name>
<proteinExistence type="predicted"/>
<evidence type="ECO:0000313" key="1">
    <source>
        <dbReference type="EMBL" id="NNM73286.1"/>
    </source>
</evidence>
<dbReference type="Proteomes" id="UP000564885">
    <property type="component" value="Unassembled WGS sequence"/>
</dbReference>
<gene>
    <name evidence="1" type="ORF">HJG44_12930</name>
</gene>
<dbReference type="RefSeq" id="WP_171218747.1">
    <property type="nucleotide sequence ID" value="NZ_JABEPP010000003.1"/>
</dbReference>
<protein>
    <submittedName>
        <fullName evidence="1">Uncharacterized protein</fullName>
    </submittedName>
</protein>
<sequence length="79" mass="8577">MKYVLLIAAVFAGDHTASEPSLELILTAFDNRTSCEETKAKSTGIGKGEIRGRQVLRIVGVCQELSEKGVAQLKESLNR</sequence>
<dbReference type="EMBL" id="JABEPP010000003">
    <property type="protein sequence ID" value="NNM73286.1"/>
    <property type="molecule type" value="Genomic_DNA"/>
</dbReference>
<keyword evidence="2" id="KW-1185">Reference proteome</keyword>
<accession>A0A849I0K4</accession>
<dbReference type="AlphaFoldDB" id="A0A849I0K4"/>
<comment type="caution">
    <text evidence="1">The sequence shown here is derived from an EMBL/GenBank/DDBJ whole genome shotgun (WGS) entry which is preliminary data.</text>
</comment>
<reference evidence="1 2" key="1">
    <citation type="submission" date="2020-04" db="EMBL/GenBank/DDBJ databases">
        <title>Enterovirga sp. isolate from soil.</title>
        <authorList>
            <person name="Chea S."/>
            <person name="Kim D.-U."/>
        </authorList>
    </citation>
    <scope>NUCLEOTIDE SEQUENCE [LARGE SCALE GENOMIC DNA]</scope>
    <source>
        <strain evidence="1 2">DB1703</strain>
    </source>
</reference>
<evidence type="ECO:0000313" key="2">
    <source>
        <dbReference type="Proteomes" id="UP000564885"/>
    </source>
</evidence>
<organism evidence="1 2">
    <name type="scientific">Enterovirga aerilata</name>
    <dbReference type="NCBI Taxonomy" id="2730920"/>
    <lineage>
        <taxon>Bacteria</taxon>
        <taxon>Pseudomonadati</taxon>
        <taxon>Pseudomonadota</taxon>
        <taxon>Alphaproteobacteria</taxon>
        <taxon>Hyphomicrobiales</taxon>
        <taxon>Methylobacteriaceae</taxon>
        <taxon>Enterovirga</taxon>
    </lineage>
</organism>